<evidence type="ECO:0000256" key="6">
    <source>
        <dbReference type="ARBA" id="ARBA00022723"/>
    </source>
</evidence>
<evidence type="ECO:0000256" key="2">
    <source>
        <dbReference type="ARBA" id="ARBA00011955"/>
    </source>
</evidence>
<evidence type="ECO:0000256" key="7">
    <source>
        <dbReference type="ARBA" id="ARBA00022827"/>
    </source>
</evidence>
<evidence type="ECO:0000256" key="1">
    <source>
        <dbReference type="ARBA" id="ARBA00001946"/>
    </source>
</evidence>
<evidence type="ECO:0000313" key="11">
    <source>
        <dbReference type="EMBL" id="CAB4740626.1"/>
    </source>
</evidence>
<dbReference type="InterPro" id="IPR024932">
    <property type="entry name" value="ApbE"/>
</dbReference>
<dbReference type="GO" id="GO:0046872">
    <property type="term" value="F:metal ion binding"/>
    <property type="evidence" value="ECO:0007669"/>
    <property type="project" value="UniProtKB-KW"/>
</dbReference>
<organism evidence="11">
    <name type="scientific">freshwater metagenome</name>
    <dbReference type="NCBI Taxonomy" id="449393"/>
    <lineage>
        <taxon>unclassified sequences</taxon>
        <taxon>metagenomes</taxon>
        <taxon>ecological metagenomes</taxon>
    </lineage>
</organism>
<dbReference type="PANTHER" id="PTHR30040:SF2">
    <property type="entry name" value="FAD:PROTEIN FMN TRANSFERASE"/>
    <property type="match status" value="1"/>
</dbReference>
<comment type="cofactor">
    <cofactor evidence="1">
        <name>Mg(2+)</name>
        <dbReference type="ChEBI" id="CHEBI:18420"/>
    </cofactor>
</comment>
<sequence>MGSFAEVLVWGPHAESLADWATTEIERCEASWSRFRPQSDLCALNARAGHGPTGVSPLLWEALAFARDAYVQTGGLFDPTVLDSLLAWGYDRSFPFPSPVGDLDHQPSAAPGFATVELDTENRTVSLPLACHLDLGGIGKGLAADRVVVGLAARGAHSSCVSMGGDVRVAGPGPDHDDAWDIRVEDPRNDRAAFTFPLVDEALAQSSTSFRRWQHGTRSVHHLMDPRTGYPSSSGIDCAVVTARETWRAETLAKAALLAGPLDGLAMLERAGVDGWLLGHDGVIHATLHVADVNWTHPHLTGAAPEETSQ</sequence>
<dbReference type="InterPro" id="IPR003374">
    <property type="entry name" value="ApbE-like_sf"/>
</dbReference>
<dbReference type="EC" id="2.7.1.180" evidence="2"/>
<dbReference type="PIRSF" id="PIRSF006268">
    <property type="entry name" value="ApbE"/>
    <property type="match status" value="1"/>
</dbReference>
<evidence type="ECO:0000256" key="3">
    <source>
        <dbReference type="ARBA" id="ARBA00016337"/>
    </source>
</evidence>
<dbReference type="GO" id="GO:0016740">
    <property type="term" value="F:transferase activity"/>
    <property type="evidence" value="ECO:0007669"/>
    <property type="project" value="UniProtKB-KW"/>
</dbReference>
<evidence type="ECO:0000256" key="4">
    <source>
        <dbReference type="ARBA" id="ARBA00022630"/>
    </source>
</evidence>
<dbReference type="SUPFAM" id="SSF143631">
    <property type="entry name" value="ApbE-like"/>
    <property type="match status" value="1"/>
</dbReference>
<keyword evidence="8" id="KW-0460">Magnesium</keyword>
<evidence type="ECO:0000256" key="10">
    <source>
        <dbReference type="ARBA" id="ARBA00048540"/>
    </source>
</evidence>
<name>A0A6J6T0G3_9ZZZZ</name>
<dbReference type="PANTHER" id="PTHR30040">
    <property type="entry name" value="THIAMINE BIOSYNTHESIS LIPOPROTEIN APBE"/>
    <property type="match status" value="1"/>
</dbReference>
<dbReference type="Gene3D" id="3.10.520.10">
    <property type="entry name" value="ApbE-like domains"/>
    <property type="match status" value="1"/>
</dbReference>
<keyword evidence="6" id="KW-0479">Metal-binding</keyword>
<dbReference type="AlphaFoldDB" id="A0A6J6T0G3"/>
<reference evidence="11" key="1">
    <citation type="submission" date="2020-05" db="EMBL/GenBank/DDBJ databases">
        <authorList>
            <person name="Chiriac C."/>
            <person name="Salcher M."/>
            <person name="Ghai R."/>
            <person name="Kavagutti S V."/>
        </authorList>
    </citation>
    <scope>NUCLEOTIDE SEQUENCE</scope>
</reference>
<evidence type="ECO:0000256" key="5">
    <source>
        <dbReference type="ARBA" id="ARBA00022679"/>
    </source>
</evidence>
<dbReference type="Pfam" id="PF02424">
    <property type="entry name" value="ApbE"/>
    <property type="match status" value="1"/>
</dbReference>
<evidence type="ECO:0000256" key="8">
    <source>
        <dbReference type="ARBA" id="ARBA00022842"/>
    </source>
</evidence>
<dbReference type="EMBL" id="CAEZYR010000033">
    <property type="protein sequence ID" value="CAB4740626.1"/>
    <property type="molecule type" value="Genomic_DNA"/>
</dbReference>
<gene>
    <name evidence="11" type="ORF">UFOPK2754_01139</name>
</gene>
<comment type="catalytic activity">
    <reaction evidence="10">
        <text>L-threonyl-[protein] + FAD = FMN-L-threonyl-[protein] + AMP + H(+)</text>
        <dbReference type="Rhea" id="RHEA:36847"/>
        <dbReference type="Rhea" id="RHEA-COMP:11060"/>
        <dbReference type="Rhea" id="RHEA-COMP:11061"/>
        <dbReference type="ChEBI" id="CHEBI:15378"/>
        <dbReference type="ChEBI" id="CHEBI:30013"/>
        <dbReference type="ChEBI" id="CHEBI:57692"/>
        <dbReference type="ChEBI" id="CHEBI:74257"/>
        <dbReference type="ChEBI" id="CHEBI:456215"/>
        <dbReference type="EC" id="2.7.1.180"/>
    </reaction>
</comment>
<evidence type="ECO:0000256" key="9">
    <source>
        <dbReference type="ARBA" id="ARBA00031306"/>
    </source>
</evidence>
<accession>A0A6J6T0G3</accession>
<keyword evidence="5" id="KW-0808">Transferase</keyword>
<keyword evidence="4" id="KW-0285">Flavoprotein</keyword>
<protein>
    <recommendedName>
        <fullName evidence="3">FAD:protein FMN transferase</fullName>
        <ecNumber evidence="2">2.7.1.180</ecNumber>
    </recommendedName>
    <alternativeName>
        <fullName evidence="9">Flavin transferase</fullName>
    </alternativeName>
</protein>
<keyword evidence="7" id="KW-0274">FAD</keyword>
<proteinExistence type="predicted"/>